<accession>A0A0E0AZB4</accession>
<name>A0A0E0AZB4_9ORYZ</name>
<dbReference type="Proteomes" id="UP000026961">
    <property type="component" value="Chromosome 9"/>
</dbReference>
<proteinExistence type="predicted"/>
<evidence type="ECO:0000313" key="2">
    <source>
        <dbReference type="Proteomes" id="UP000026961"/>
    </source>
</evidence>
<reference evidence="1" key="1">
    <citation type="submission" date="2015-04" db="UniProtKB">
        <authorList>
            <consortium name="EnsemblPlants"/>
        </authorList>
    </citation>
    <scope>IDENTIFICATION</scope>
</reference>
<sequence length="59" mass="6663">METNQELEAELLAGIGELRFKLELKQLIQGDAISLSMALPLQILIWQLIEMYSLVALGY</sequence>
<protein>
    <submittedName>
        <fullName evidence="1">Uncharacterized protein</fullName>
    </submittedName>
</protein>
<evidence type="ECO:0000313" key="1">
    <source>
        <dbReference type="EnsemblPlants" id="OGLUM09G00500.1"/>
    </source>
</evidence>
<keyword evidence="2" id="KW-1185">Reference proteome</keyword>
<dbReference type="EnsemblPlants" id="OGLUM09G00500.1">
    <property type="protein sequence ID" value="OGLUM09G00500.1"/>
    <property type="gene ID" value="OGLUM09G00500"/>
</dbReference>
<dbReference type="AlphaFoldDB" id="A0A0E0AZB4"/>
<reference evidence="1" key="2">
    <citation type="submission" date="2018-05" db="EMBL/GenBank/DDBJ databases">
        <title>OgluRS3 (Oryza glumaepatula Reference Sequence Version 3).</title>
        <authorList>
            <person name="Zhang J."/>
            <person name="Kudrna D."/>
            <person name="Lee S."/>
            <person name="Talag J."/>
            <person name="Welchert J."/>
            <person name="Wing R.A."/>
        </authorList>
    </citation>
    <scope>NUCLEOTIDE SEQUENCE [LARGE SCALE GENOMIC DNA]</scope>
</reference>
<dbReference type="HOGENOM" id="CLU_2964668_0_0_1"/>
<organism evidence="1">
    <name type="scientific">Oryza glumipatula</name>
    <dbReference type="NCBI Taxonomy" id="40148"/>
    <lineage>
        <taxon>Eukaryota</taxon>
        <taxon>Viridiplantae</taxon>
        <taxon>Streptophyta</taxon>
        <taxon>Embryophyta</taxon>
        <taxon>Tracheophyta</taxon>
        <taxon>Spermatophyta</taxon>
        <taxon>Magnoliopsida</taxon>
        <taxon>Liliopsida</taxon>
        <taxon>Poales</taxon>
        <taxon>Poaceae</taxon>
        <taxon>BOP clade</taxon>
        <taxon>Oryzoideae</taxon>
        <taxon>Oryzeae</taxon>
        <taxon>Oryzinae</taxon>
        <taxon>Oryza</taxon>
    </lineage>
</organism>
<dbReference type="Gramene" id="OGLUM09G00500.1">
    <property type="protein sequence ID" value="OGLUM09G00500.1"/>
    <property type="gene ID" value="OGLUM09G00500"/>
</dbReference>